<comment type="caution">
    <text evidence="1">The sequence shown here is derived from an EMBL/GenBank/DDBJ whole genome shotgun (WGS) entry which is preliminary data.</text>
</comment>
<organism evidence="1">
    <name type="scientific">bioreactor metagenome</name>
    <dbReference type="NCBI Taxonomy" id="1076179"/>
    <lineage>
        <taxon>unclassified sequences</taxon>
        <taxon>metagenomes</taxon>
        <taxon>ecological metagenomes</taxon>
    </lineage>
</organism>
<gene>
    <name evidence="1" type="ORF">SDC9_176944</name>
</gene>
<dbReference type="AlphaFoldDB" id="A0A645GRK3"/>
<sequence length="137" mass="15181">MGAAQDQRVDARFPHGVQIFPSYGLNDHVALMEPPVFDQRDEQGTGLRKHLNVRVQLRQRFFISTRPNAGLRGNHAHPFVFCYGGGPGAGGLHHTHHGQIVFRLERWQRGGGHGAAGNQNRLEIKGAQEPHVLPGIF</sequence>
<proteinExistence type="predicted"/>
<protein>
    <submittedName>
        <fullName evidence="1">Uncharacterized protein</fullName>
    </submittedName>
</protein>
<accession>A0A645GRK3</accession>
<dbReference type="EMBL" id="VSSQ01080223">
    <property type="protein sequence ID" value="MPN29491.1"/>
    <property type="molecule type" value="Genomic_DNA"/>
</dbReference>
<reference evidence="1" key="1">
    <citation type="submission" date="2019-08" db="EMBL/GenBank/DDBJ databases">
        <authorList>
            <person name="Kucharzyk K."/>
            <person name="Murdoch R.W."/>
            <person name="Higgins S."/>
            <person name="Loffler F."/>
        </authorList>
    </citation>
    <scope>NUCLEOTIDE SEQUENCE</scope>
</reference>
<name>A0A645GRK3_9ZZZZ</name>
<evidence type="ECO:0000313" key="1">
    <source>
        <dbReference type="EMBL" id="MPN29491.1"/>
    </source>
</evidence>